<feature type="domain" description="Metalloenzyme" evidence="14">
    <location>
        <begin position="9"/>
        <end position="510"/>
    </location>
</feature>
<evidence type="ECO:0000256" key="4">
    <source>
        <dbReference type="ARBA" id="ARBA00008819"/>
    </source>
</evidence>
<comment type="similarity">
    <text evidence="4 9">Belongs to the BPG-independent phosphoglycerate mutase family.</text>
</comment>
<dbReference type="GO" id="GO:0005829">
    <property type="term" value="C:cytosol"/>
    <property type="evidence" value="ECO:0007669"/>
    <property type="project" value="TreeGrafter"/>
</dbReference>
<organism evidence="16 17">
    <name type="scientific">Candidatus Komeilibacteria bacterium RIFCSPLOWO2_02_FULL_48_11</name>
    <dbReference type="NCBI Taxonomy" id="1798553"/>
    <lineage>
        <taxon>Bacteria</taxon>
        <taxon>Candidatus Komeiliibacteriota</taxon>
    </lineage>
</organism>
<feature type="binding site" evidence="9 12">
    <location>
        <position position="194"/>
    </location>
    <ligand>
        <name>substrate</name>
    </ligand>
</feature>
<feature type="binding site" evidence="9 12">
    <location>
        <begin position="263"/>
        <end position="266"/>
    </location>
    <ligand>
        <name>substrate</name>
    </ligand>
</feature>
<comment type="cofactor">
    <cofactor evidence="9">
        <name>Mn(2+)</name>
        <dbReference type="ChEBI" id="CHEBI:29035"/>
    </cofactor>
    <text evidence="9">Binds 2 manganese ions per subunit.</text>
</comment>
<evidence type="ECO:0000256" key="2">
    <source>
        <dbReference type="ARBA" id="ARBA00002315"/>
    </source>
</evidence>
<comment type="pathway">
    <text evidence="3 9">Carbohydrate degradation; glycolysis; pyruvate from D-glyceraldehyde 3-phosphate: step 3/5.</text>
</comment>
<keyword evidence="5 9" id="KW-0479">Metal-binding</keyword>
<dbReference type="GO" id="GO:0006096">
    <property type="term" value="P:glycolytic process"/>
    <property type="evidence" value="ECO:0007669"/>
    <property type="project" value="UniProtKB-UniRule"/>
</dbReference>
<evidence type="ECO:0000256" key="11">
    <source>
        <dbReference type="PIRSR" id="PIRSR001492-1"/>
    </source>
</evidence>
<feature type="binding site" evidence="9 13">
    <location>
        <position position="449"/>
    </location>
    <ligand>
        <name>Mn(2+)</name>
        <dbReference type="ChEBI" id="CHEBI:29035"/>
        <label>2</label>
    </ligand>
</feature>
<evidence type="ECO:0000313" key="17">
    <source>
        <dbReference type="Proteomes" id="UP000178109"/>
    </source>
</evidence>
<feature type="binding site" evidence="9 13">
    <location>
        <position position="412"/>
    </location>
    <ligand>
        <name>Mn(2+)</name>
        <dbReference type="ChEBI" id="CHEBI:29035"/>
        <label>1</label>
    </ligand>
</feature>
<keyword evidence="8 9" id="KW-0413">Isomerase</keyword>
<dbReference type="Proteomes" id="UP000178109">
    <property type="component" value="Unassembled WGS sequence"/>
</dbReference>
<dbReference type="CDD" id="cd16010">
    <property type="entry name" value="iPGM"/>
    <property type="match status" value="1"/>
</dbReference>
<evidence type="ECO:0000259" key="14">
    <source>
        <dbReference type="Pfam" id="PF01676"/>
    </source>
</evidence>
<comment type="catalytic activity">
    <reaction evidence="1 9">
        <text>(2R)-2-phosphoglycerate = (2R)-3-phosphoglycerate</text>
        <dbReference type="Rhea" id="RHEA:15901"/>
        <dbReference type="ChEBI" id="CHEBI:58272"/>
        <dbReference type="ChEBI" id="CHEBI:58289"/>
        <dbReference type="EC" id="5.4.2.12"/>
    </reaction>
</comment>
<dbReference type="Pfam" id="PF01676">
    <property type="entry name" value="Metalloenzyme"/>
    <property type="match status" value="1"/>
</dbReference>
<dbReference type="GO" id="GO:0030145">
    <property type="term" value="F:manganese ion binding"/>
    <property type="evidence" value="ECO:0007669"/>
    <property type="project" value="UniProtKB-UniRule"/>
</dbReference>
<dbReference type="NCBIfam" id="TIGR01307">
    <property type="entry name" value="pgm_bpd_ind"/>
    <property type="match status" value="1"/>
</dbReference>
<dbReference type="InterPro" id="IPR005995">
    <property type="entry name" value="Pgm_bpd_ind"/>
</dbReference>
<evidence type="ECO:0000313" key="16">
    <source>
        <dbReference type="EMBL" id="OGY92242.1"/>
    </source>
</evidence>
<dbReference type="GO" id="GO:0004619">
    <property type="term" value="F:phosphoglycerate mutase activity"/>
    <property type="evidence" value="ECO:0007669"/>
    <property type="project" value="UniProtKB-UniRule"/>
</dbReference>
<feature type="binding site" evidence="9 13">
    <location>
        <position position="408"/>
    </location>
    <ligand>
        <name>Mn(2+)</name>
        <dbReference type="ChEBI" id="CHEBI:29035"/>
        <label>1</label>
    </ligand>
</feature>
<dbReference type="UniPathway" id="UPA00109">
    <property type="reaction ID" value="UER00186"/>
</dbReference>
<keyword evidence="6 9" id="KW-0324">Glycolysis</keyword>
<feature type="binding site" evidence="9 12">
    <location>
        <begin position="158"/>
        <end position="159"/>
    </location>
    <ligand>
        <name>substrate</name>
    </ligand>
</feature>
<dbReference type="InterPro" id="IPR017850">
    <property type="entry name" value="Alkaline_phosphatase_core_sf"/>
</dbReference>
<evidence type="ECO:0000256" key="7">
    <source>
        <dbReference type="ARBA" id="ARBA00023211"/>
    </source>
</evidence>
<evidence type="ECO:0000256" key="6">
    <source>
        <dbReference type="ARBA" id="ARBA00023152"/>
    </source>
</evidence>
<evidence type="ECO:0000256" key="12">
    <source>
        <dbReference type="PIRSR" id="PIRSR001492-2"/>
    </source>
</evidence>
<dbReference type="FunFam" id="3.40.1450.10:FF:000002">
    <property type="entry name" value="2,3-bisphosphoglycerate-independent phosphoglycerate mutase"/>
    <property type="match status" value="1"/>
</dbReference>
<dbReference type="SUPFAM" id="SSF64158">
    <property type="entry name" value="2,3-Bisphosphoglycerate-independent phosphoglycerate mutase, substrate-binding domain"/>
    <property type="match status" value="1"/>
</dbReference>
<comment type="caution">
    <text evidence="16">The sequence shown here is derived from an EMBL/GenBank/DDBJ whole genome shotgun (WGS) entry which is preliminary data.</text>
</comment>
<comment type="subunit">
    <text evidence="9">Monomer.</text>
</comment>
<feature type="binding site" evidence="9 13">
    <location>
        <position position="16"/>
    </location>
    <ligand>
        <name>Mn(2+)</name>
        <dbReference type="ChEBI" id="CHEBI:29035"/>
        <label>2</label>
    </ligand>
</feature>
<dbReference type="Gene3D" id="3.40.720.10">
    <property type="entry name" value="Alkaline Phosphatase, subunit A"/>
    <property type="match status" value="1"/>
</dbReference>
<dbReference type="PANTHER" id="PTHR31637">
    <property type="entry name" value="2,3-BISPHOSPHOGLYCERATE-INDEPENDENT PHOSPHOGLYCERATE MUTASE"/>
    <property type="match status" value="1"/>
</dbReference>
<feature type="binding site" evidence="9 13">
    <location>
        <position position="468"/>
    </location>
    <ligand>
        <name>Mn(2+)</name>
        <dbReference type="ChEBI" id="CHEBI:29035"/>
        <label>1</label>
    </ligand>
</feature>
<dbReference type="SUPFAM" id="SSF53649">
    <property type="entry name" value="Alkaline phosphatase-like"/>
    <property type="match status" value="1"/>
</dbReference>
<gene>
    <name evidence="9" type="primary">gpmI</name>
    <name evidence="16" type="ORF">A3H70_03300</name>
</gene>
<feature type="active site" description="Phosphoserine intermediate" evidence="9 11">
    <location>
        <position position="66"/>
    </location>
</feature>
<dbReference type="STRING" id="1798553.A3H70_03300"/>
<feature type="domain" description="BPG-independent PGAM N-terminal" evidence="15">
    <location>
        <begin position="86"/>
        <end position="304"/>
    </location>
</feature>
<evidence type="ECO:0000256" key="8">
    <source>
        <dbReference type="ARBA" id="ARBA00023235"/>
    </source>
</evidence>
<feature type="binding site" evidence="9 13">
    <location>
        <position position="450"/>
    </location>
    <ligand>
        <name>Mn(2+)</name>
        <dbReference type="ChEBI" id="CHEBI:29035"/>
        <label>2</label>
    </ligand>
</feature>
<dbReference type="Pfam" id="PF06415">
    <property type="entry name" value="iPGM_N"/>
    <property type="match status" value="1"/>
</dbReference>
<name>A0A1G2BT64_9BACT</name>
<evidence type="ECO:0000256" key="13">
    <source>
        <dbReference type="PIRSR" id="PIRSR001492-3"/>
    </source>
</evidence>
<dbReference type="Gene3D" id="3.40.1450.10">
    <property type="entry name" value="BPG-independent phosphoglycerate mutase, domain B"/>
    <property type="match status" value="1"/>
</dbReference>
<dbReference type="EMBL" id="MHKO01000025">
    <property type="protein sequence ID" value="OGY92242.1"/>
    <property type="molecule type" value="Genomic_DNA"/>
</dbReference>
<dbReference type="PIRSF" id="PIRSF001492">
    <property type="entry name" value="IPGAM"/>
    <property type="match status" value="1"/>
</dbReference>
<dbReference type="HAMAP" id="MF_01038">
    <property type="entry name" value="GpmI"/>
    <property type="match status" value="1"/>
</dbReference>
<protein>
    <recommendedName>
        <fullName evidence="9 10">2,3-bisphosphoglycerate-independent phosphoglycerate mutase</fullName>
        <shortName evidence="9">BPG-independent PGAM</shortName>
        <shortName evidence="9">Phosphoglyceromutase</shortName>
        <shortName evidence="9">iPGM</shortName>
        <ecNumber evidence="9 10">5.4.2.12</ecNumber>
    </recommendedName>
</protein>
<dbReference type="AlphaFoldDB" id="A0A1G2BT64"/>
<feature type="binding site" evidence="9 12">
    <location>
        <position position="341"/>
    </location>
    <ligand>
        <name>substrate</name>
    </ligand>
</feature>
<dbReference type="InterPro" id="IPR011258">
    <property type="entry name" value="BPG-indep_PGM_N"/>
</dbReference>
<dbReference type="EC" id="5.4.2.12" evidence="9 10"/>
<dbReference type="InterPro" id="IPR006124">
    <property type="entry name" value="Metalloenzyme"/>
</dbReference>
<proteinExistence type="inferred from homology"/>
<feature type="binding site" evidence="9 12">
    <location>
        <position position="128"/>
    </location>
    <ligand>
        <name>substrate</name>
    </ligand>
</feature>
<evidence type="ECO:0000256" key="1">
    <source>
        <dbReference type="ARBA" id="ARBA00000370"/>
    </source>
</evidence>
<dbReference type="PANTHER" id="PTHR31637:SF0">
    <property type="entry name" value="2,3-BISPHOSPHOGLYCERATE-INDEPENDENT PHOSPHOGLYCERATE MUTASE"/>
    <property type="match status" value="1"/>
</dbReference>
<reference evidence="16 17" key="1">
    <citation type="journal article" date="2016" name="Nat. Commun.">
        <title>Thousands of microbial genomes shed light on interconnected biogeochemical processes in an aquifer system.</title>
        <authorList>
            <person name="Anantharaman K."/>
            <person name="Brown C.T."/>
            <person name="Hug L.A."/>
            <person name="Sharon I."/>
            <person name="Castelle C.J."/>
            <person name="Probst A.J."/>
            <person name="Thomas B.C."/>
            <person name="Singh A."/>
            <person name="Wilkins M.J."/>
            <person name="Karaoz U."/>
            <person name="Brodie E.L."/>
            <person name="Williams K.H."/>
            <person name="Hubbard S.S."/>
            <person name="Banfield J.F."/>
        </authorList>
    </citation>
    <scope>NUCLEOTIDE SEQUENCE [LARGE SCALE GENOMIC DNA]</scope>
</reference>
<evidence type="ECO:0000259" key="15">
    <source>
        <dbReference type="Pfam" id="PF06415"/>
    </source>
</evidence>
<accession>A0A1G2BT64</accession>
<feature type="binding site" evidence="9 13">
    <location>
        <position position="66"/>
    </location>
    <ligand>
        <name>Mn(2+)</name>
        <dbReference type="ChEBI" id="CHEBI:29035"/>
        <label>2</label>
    </ligand>
</feature>
<dbReference type="GO" id="GO:0006007">
    <property type="term" value="P:glucose catabolic process"/>
    <property type="evidence" value="ECO:0007669"/>
    <property type="project" value="InterPro"/>
</dbReference>
<feature type="binding site" evidence="9 12">
    <location>
        <position position="188"/>
    </location>
    <ligand>
        <name>substrate</name>
    </ligand>
</feature>
<evidence type="ECO:0000256" key="10">
    <source>
        <dbReference type="NCBIfam" id="TIGR01307"/>
    </source>
</evidence>
<evidence type="ECO:0000256" key="9">
    <source>
        <dbReference type="HAMAP-Rule" id="MF_01038"/>
    </source>
</evidence>
<evidence type="ECO:0000256" key="5">
    <source>
        <dbReference type="ARBA" id="ARBA00022723"/>
    </source>
</evidence>
<comment type="function">
    <text evidence="2 9">Catalyzes the interconversion of 2-phosphoglycerate and 3-phosphoglycerate.</text>
</comment>
<sequence length="522" mass="58298">MSQPLINGPIVLVILDGFGIAPESPSNPFSFKSLPEYSRLCQEGRHTRLWAHGEYVGLPEDQDGNSEAGHLNLGAGRIVKQDPVTINESIQDGTFFKNPAFIEAIRRVKQNNSRLHLMGMLSNGQSAHSTPEHLYALLDLLDKEKVAPVFIHLFTDGRDSHPFSGREMIERLIQELHPNQEIASIIGRFFSMDRRKSWGRTEKAYNAIVLGEGRCVDNPLAVFDESYREGIGDEFIEPHSVCRANKPIGDIQDNDAIIFFNHRSDRARQLAKPFVQKNFSQDNPGAFMPKRIIKNLCFVAMTDFGPDLDDIITAYPSALLKDTLPMVLSKKRQLYLAESEKYAHMTYFFNGGYADPVNGEHRLMIPSPNIERYDQSPEMATKELTDEVIKDLTEKKYDFLAVNFACTDMVAHTGNFEAAKIALQAVDQSLGRLLVAVDSASGALIVTADHGNIEEMKDFSNNALDTEHSKNQVPFLVWAGKQTKNLPPLRHGGVLSDVAPTILELFGINKPIAMTGKSLFEK</sequence>
<keyword evidence="7 9" id="KW-0464">Manganese</keyword>
<dbReference type="InterPro" id="IPR036646">
    <property type="entry name" value="PGAM_B_sf"/>
</dbReference>
<evidence type="ECO:0000256" key="3">
    <source>
        <dbReference type="ARBA" id="ARBA00004798"/>
    </source>
</evidence>